<dbReference type="InterPro" id="IPR036770">
    <property type="entry name" value="Ankyrin_rpt-contain_sf"/>
</dbReference>
<reference evidence="4 5" key="1">
    <citation type="submission" date="2023-05" db="EMBL/GenBank/DDBJ databases">
        <title>A 100% complete, gapless, phased diploid assembly of the Scenedesmus obliquus UTEX 3031 genome.</title>
        <authorList>
            <person name="Biondi T.C."/>
            <person name="Hanschen E.R."/>
            <person name="Kwon T."/>
            <person name="Eng W."/>
            <person name="Kruse C.P.S."/>
            <person name="Koehler S.I."/>
            <person name="Kunde Y."/>
            <person name="Gleasner C.D."/>
            <person name="You Mak K.T."/>
            <person name="Polle J."/>
            <person name="Hovde B.T."/>
            <person name="Starkenburg S.R."/>
        </authorList>
    </citation>
    <scope>NUCLEOTIDE SEQUENCE [LARGE SCALE GENOMIC DNA]</scope>
    <source>
        <strain evidence="4 5">DOE0152z</strain>
    </source>
</reference>
<sequence>MVLACLCGQGDSSRLLDAAKHGDVQAAVSAIQRKPKAAHAQQWGGQTAWHLAAKEGHTAVLQAMADAIRSLPALQLKQLSRFGSSADEVITRLAQEEDAKSLTPLHLACIKGRAAAAGVLMSFGVNPFAMDSVGRTPLHYAASWGHADCINAVLSAHSGTPKPEWGVAWPNDEDTRLVDVQNMAGFTPLHYAVWVGRKEGIQALASYDASINVTNISHDYDWIKVGSGNTPLHLAAFGGDFDVVKLLLAAHVQTLSAGAEVMAAARGQWGERHADDVRHMRNRRGLMAYHIAVHKGFQHLTELLHPDIPYTFIFSNDDMERALGSSSGGDKHRHRRAHSVAVLDSAADCERRLLGRQGSRAGGAAEHRRATADSYDQQQQQQQGRSSWLKPMDSLRRVSSRKMLLDDVLPPSTIMTTAADGDDSSSHQQPHSQQQQQQQPAGLKSLQRVRNVLDNIRYQRLAKEVEDQATAGLDLAMADALVSLGQSTSLQETQVYPSNYINTPTGWEEVLQPVTSCGEANEVDAQSLPKLNVKEPTEHSDADAIVVDVIDNGASSYDPPAMPWDVLEAVQLFNSRPHIGWVGVLASHLLRPSSASLARHAAFRASQQWGSPIVGVHIRRTDKLDLEAKLHQPEEYMTHVERLCDQWLPSGWQERSTNQRYSSGGFAGIYDDIMHLAACNVIIGTFSSQVSRMAYEVAMVNNTLGAADRAFDYHSVDAMWYYGGQLAAPPAALASGSATHAAQQHEEPQDLTATNTRQLTAVRRGSFGGGSFFGGSSRTRTYRPSGGVFGTRLPGSTRLPGGFTGYRRSGFRSTPFILPLALGSGLIAGAALSSLNNNPNAYCNGASVQCYRAACEGALRVRCPEAAAESNNTLVLTACPDQQYSECYATPTFNDTDATSFECFGVRRPRGRNQDLAAVCHQPGDDESYGDSFFSSAGAAGVSKVLSVLLPCAVGALLLFAV</sequence>
<organism evidence="4 5">
    <name type="scientific">Tetradesmus obliquus</name>
    <name type="common">Green alga</name>
    <name type="synonym">Acutodesmus obliquus</name>
    <dbReference type="NCBI Taxonomy" id="3088"/>
    <lineage>
        <taxon>Eukaryota</taxon>
        <taxon>Viridiplantae</taxon>
        <taxon>Chlorophyta</taxon>
        <taxon>core chlorophytes</taxon>
        <taxon>Chlorophyceae</taxon>
        <taxon>CS clade</taxon>
        <taxon>Sphaeropleales</taxon>
        <taxon>Scenedesmaceae</taxon>
        <taxon>Tetradesmus</taxon>
    </lineage>
</organism>
<dbReference type="Pfam" id="PF12796">
    <property type="entry name" value="Ank_2"/>
    <property type="match status" value="1"/>
</dbReference>
<feature type="region of interest" description="Disordered" evidence="2">
    <location>
        <begin position="357"/>
        <end position="443"/>
    </location>
</feature>
<dbReference type="Gene3D" id="1.25.40.20">
    <property type="entry name" value="Ankyrin repeat-containing domain"/>
    <property type="match status" value="2"/>
</dbReference>
<keyword evidence="1" id="KW-0040">ANK repeat</keyword>
<evidence type="ECO:0000259" key="3">
    <source>
        <dbReference type="Pfam" id="PF19745"/>
    </source>
</evidence>
<dbReference type="PANTHER" id="PTHR13132">
    <property type="entry name" value="ALPHA- 1,6 -FUCOSYLTRANSFERASE"/>
    <property type="match status" value="1"/>
</dbReference>
<gene>
    <name evidence="4" type="ORF">OEZ85_001844</name>
</gene>
<feature type="repeat" description="ANK" evidence="1">
    <location>
        <begin position="100"/>
        <end position="132"/>
    </location>
</feature>
<dbReference type="PROSITE" id="PS50297">
    <property type="entry name" value="ANK_REP_REGION"/>
    <property type="match status" value="3"/>
</dbReference>
<dbReference type="PANTHER" id="PTHR13132:SF34">
    <property type="entry name" value="O-FUCOSYLTRANSFERASE FAMILY PROTEIN"/>
    <property type="match status" value="1"/>
</dbReference>
<dbReference type="Pfam" id="PF00023">
    <property type="entry name" value="Ank"/>
    <property type="match status" value="2"/>
</dbReference>
<accession>A0ABY8U3E5</accession>
<evidence type="ECO:0000313" key="4">
    <source>
        <dbReference type="EMBL" id="WIA15158.1"/>
    </source>
</evidence>
<feature type="domain" description="Alpha-(1,6)-fucosyltransferase N- and catalytic" evidence="3">
    <location>
        <begin position="656"/>
        <end position="721"/>
    </location>
</feature>
<dbReference type="PROSITE" id="PS50088">
    <property type="entry name" value="ANK_REPEAT"/>
    <property type="match status" value="4"/>
</dbReference>
<evidence type="ECO:0000256" key="2">
    <source>
        <dbReference type="SAM" id="MobiDB-lite"/>
    </source>
</evidence>
<feature type="repeat" description="ANK" evidence="1">
    <location>
        <begin position="227"/>
        <end position="248"/>
    </location>
</feature>
<feature type="compositionally biased region" description="Low complexity" evidence="2">
    <location>
        <begin position="426"/>
        <end position="440"/>
    </location>
</feature>
<dbReference type="SMART" id="SM00248">
    <property type="entry name" value="ANK"/>
    <property type="match status" value="5"/>
</dbReference>
<feature type="repeat" description="ANK" evidence="1">
    <location>
        <begin position="184"/>
        <end position="216"/>
    </location>
</feature>
<dbReference type="InterPro" id="IPR045573">
    <property type="entry name" value="Fut8_N_cat"/>
</dbReference>
<dbReference type="EMBL" id="CP126213">
    <property type="protein sequence ID" value="WIA15158.1"/>
    <property type="molecule type" value="Genomic_DNA"/>
</dbReference>
<evidence type="ECO:0000313" key="5">
    <source>
        <dbReference type="Proteomes" id="UP001244341"/>
    </source>
</evidence>
<dbReference type="Pfam" id="PF19745">
    <property type="entry name" value="FUT8_N_cat"/>
    <property type="match status" value="2"/>
</dbReference>
<dbReference type="Gene3D" id="3.40.50.11350">
    <property type="match status" value="1"/>
</dbReference>
<keyword evidence="5" id="KW-1185">Reference proteome</keyword>
<proteinExistence type="predicted"/>
<dbReference type="SUPFAM" id="SSF48403">
    <property type="entry name" value="Ankyrin repeat"/>
    <property type="match status" value="1"/>
</dbReference>
<name>A0ABY8U3E5_TETOB</name>
<protein>
    <recommendedName>
        <fullName evidence="3">Alpha-(1,6)-fucosyltransferase N- and catalytic domain-containing protein</fullName>
    </recommendedName>
</protein>
<dbReference type="InterPro" id="IPR002110">
    <property type="entry name" value="Ankyrin_rpt"/>
</dbReference>
<dbReference type="Proteomes" id="UP001244341">
    <property type="component" value="Chromosome 6b"/>
</dbReference>
<feature type="domain" description="Alpha-(1,6)-fucosyltransferase N- and catalytic" evidence="3">
    <location>
        <begin position="504"/>
        <end position="643"/>
    </location>
</feature>
<evidence type="ECO:0000256" key="1">
    <source>
        <dbReference type="PROSITE-ProRule" id="PRU00023"/>
    </source>
</evidence>
<feature type="repeat" description="ANK" evidence="1">
    <location>
        <begin position="133"/>
        <end position="155"/>
    </location>
</feature>